<gene>
    <name evidence="2" type="ORF">HNR09_000244</name>
</gene>
<protein>
    <recommendedName>
        <fullName evidence="1">M23ase beta-sheet core domain-containing protein</fullName>
    </recommendedName>
</protein>
<accession>A0A7Z0K8M9</accession>
<evidence type="ECO:0000313" key="2">
    <source>
        <dbReference type="EMBL" id="NYJ76833.1"/>
    </source>
</evidence>
<dbReference type="AlphaFoldDB" id="A0A7Z0K8M9"/>
<dbReference type="Pfam" id="PF01551">
    <property type="entry name" value="Peptidase_M23"/>
    <property type="match status" value="1"/>
</dbReference>
<dbReference type="SUPFAM" id="SSF51261">
    <property type="entry name" value="Duplicated hybrid motif"/>
    <property type="match status" value="1"/>
</dbReference>
<dbReference type="PANTHER" id="PTHR21666">
    <property type="entry name" value="PEPTIDASE-RELATED"/>
    <property type="match status" value="1"/>
</dbReference>
<evidence type="ECO:0000259" key="1">
    <source>
        <dbReference type="Pfam" id="PF01551"/>
    </source>
</evidence>
<keyword evidence="3" id="KW-1185">Reference proteome</keyword>
<sequence>MTTTIDLDYPSSGKWLVENSPADRVPSHGTSVFASAYAIDFAPVSTSGRTAPMRLGSFIRPEPPHRFPGFRRPILSPIDGVVVATRDDAPDHVAHRGLPSLSYALSQRQRVAGGWESLAGNYVFIESDGAVIALCHLQQASVAVGPGQRVSPGEIIAGCGNSGNSTEPHLHVQAVDSTDIGSARPIPVTFRGSVPHNRETVDVSR</sequence>
<dbReference type="EMBL" id="JACCFY010000001">
    <property type="protein sequence ID" value="NYJ76833.1"/>
    <property type="molecule type" value="Genomic_DNA"/>
</dbReference>
<dbReference type="InterPro" id="IPR050570">
    <property type="entry name" value="Cell_wall_metabolism_enzyme"/>
</dbReference>
<name>A0A7Z0K8M9_9MICC</name>
<dbReference type="InterPro" id="IPR011055">
    <property type="entry name" value="Dup_hybrid_motif"/>
</dbReference>
<organism evidence="2 3">
    <name type="scientific">Nesterenkonia xinjiangensis</name>
    <dbReference type="NCBI Taxonomy" id="225327"/>
    <lineage>
        <taxon>Bacteria</taxon>
        <taxon>Bacillati</taxon>
        <taxon>Actinomycetota</taxon>
        <taxon>Actinomycetes</taxon>
        <taxon>Micrococcales</taxon>
        <taxon>Micrococcaceae</taxon>
        <taxon>Nesterenkonia</taxon>
    </lineage>
</organism>
<dbReference type="CDD" id="cd12797">
    <property type="entry name" value="M23_peptidase"/>
    <property type="match status" value="1"/>
</dbReference>
<dbReference type="Proteomes" id="UP000535437">
    <property type="component" value="Unassembled WGS sequence"/>
</dbReference>
<comment type="caution">
    <text evidence="2">The sequence shown here is derived from an EMBL/GenBank/DDBJ whole genome shotgun (WGS) entry which is preliminary data.</text>
</comment>
<dbReference type="RefSeq" id="WP_179540395.1">
    <property type="nucleotide sequence ID" value="NZ_BAAALL010000010.1"/>
</dbReference>
<dbReference type="Gene3D" id="2.70.70.10">
    <property type="entry name" value="Glucose Permease (Domain IIA)"/>
    <property type="match status" value="1"/>
</dbReference>
<evidence type="ECO:0000313" key="3">
    <source>
        <dbReference type="Proteomes" id="UP000535437"/>
    </source>
</evidence>
<dbReference type="InterPro" id="IPR016047">
    <property type="entry name" value="M23ase_b-sheet_dom"/>
</dbReference>
<dbReference type="GO" id="GO:0004222">
    <property type="term" value="F:metalloendopeptidase activity"/>
    <property type="evidence" value="ECO:0007669"/>
    <property type="project" value="TreeGrafter"/>
</dbReference>
<feature type="domain" description="M23ase beta-sheet core" evidence="1">
    <location>
        <begin position="114"/>
        <end position="174"/>
    </location>
</feature>
<proteinExistence type="predicted"/>
<dbReference type="PANTHER" id="PTHR21666:SF270">
    <property type="entry name" value="MUREIN HYDROLASE ACTIVATOR ENVC"/>
    <property type="match status" value="1"/>
</dbReference>
<reference evidence="2 3" key="1">
    <citation type="submission" date="2020-07" db="EMBL/GenBank/DDBJ databases">
        <title>Sequencing the genomes of 1000 actinobacteria strains.</title>
        <authorList>
            <person name="Klenk H.-P."/>
        </authorList>
    </citation>
    <scope>NUCLEOTIDE SEQUENCE [LARGE SCALE GENOMIC DNA]</scope>
    <source>
        <strain evidence="2 3">DSM 15475</strain>
    </source>
</reference>